<dbReference type="EMBL" id="KB445559">
    <property type="protein sequence ID" value="EMC94304.1"/>
    <property type="molecule type" value="Genomic_DNA"/>
</dbReference>
<dbReference type="eggNOG" id="ENOG502SSCW">
    <property type="taxonomic scope" value="Eukaryota"/>
</dbReference>
<feature type="region of interest" description="Disordered" evidence="1">
    <location>
        <begin position="302"/>
        <end position="391"/>
    </location>
</feature>
<protein>
    <submittedName>
        <fullName evidence="2">Uncharacterized protein</fullName>
    </submittedName>
</protein>
<organism evidence="2 3">
    <name type="scientific">Baudoinia panamericana (strain UAMH 10762)</name>
    <name type="common">Angels' share fungus</name>
    <name type="synonym">Baudoinia compniacensis (strain UAMH 10762)</name>
    <dbReference type="NCBI Taxonomy" id="717646"/>
    <lineage>
        <taxon>Eukaryota</taxon>
        <taxon>Fungi</taxon>
        <taxon>Dikarya</taxon>
        <taxon>Ascomycota</taxon>
        <taxon>Pezizomycotina</taxon>
        <taxon>Dothideomycetes</taxon>
        <taxon>Dothideomycetidae</taxon>
        <taxon>Mycosphaerellales</taxon>
        <taxon>Teratosphaeriaceae</taxon>
        <taxon>Baudoinia</taxon>
    </lineage>
</organism>
<dbReference type="STRING" id="717646.M2N5I1"/>
<dbReference type="Proteomes" id="UP000011761">
    <property type="component" value="Unassembled WGS sequence"/>
</dbReference>
<dbReference type="HOGENOM" id="CLU_561375_0_0_1"/>
<feature type="region of interest" description="Disordered" evidence="1">
    <location>
        <begin position="435"/>
        <end position="459"/>
    </location>
</feature>
<proteinExistence type="predicted"/>
<dbReference type="OrthoDB" id="3933088at2759"/>
<feature type="compositionally biased region" description="Low complexity" evidence="1">
    <location>
        <begin position="327"/>
        <end position="343"/>
    </location>
</feature>
<dbReference type="RefSeq" id="XP_007678571.1">
    <property type="nucleotide sequence ID" value="XM_007680381.1"/>
</dbReference>
<feature type="compositionally biased region" description="Acidic residues" evidence="1">
    <location>
        <begin position="303"/>
        <end position="318"/>
    </location>
</feature>
<evidence type="ECO:0000313" key="3">
    <source>
        <dbReference type="Proteomes" id="UP000011761"/>
    </source>
</evidence>
<feature type="region of interest" description="Disordered" evidence="1">
    <location>
        <begin position="467"/>
        <end position="486"/>
    </location>
</feature>
<dbReference type="KEGG" id="bcom:BAUCODRAFT_26462"/>
<gene>
    <name evidence="2" type="ORF">BAUCODRAFT_26462</name>
</gene>
<evidence type="ECO:0000313" key="2">
    <source>
        <dbReference type="EMBL" id="EMC94304.1"/>
    </source>
</evidence>
<keyword evidence="3" id="KW-1185">Reference proteome</keyword>
<name>M2N5I1_BAUPA</name>
<accession>M2N5I1</accession>
<evidence type="ECO:0000256" key="1">
    <source>
        <dbReference type="SAM" id="MobiDB-lite"/>
    </source>
</evidence>
<reference evidence="2 3" key="1">
    <citation type="journal article" date="2012" name="PLoS Pathog.">
        <title>Diverse lifestyles and strategies of plant pathogenesis encoded in the genomes of eighteen Dothideomycetes fungi.</title>
        <authorList>
            <person name="Ohm R.A."/>
            <person name="Feau N."/>
            <person name="Henrissat B."/>
            <person name="Schoch C.L."/>
            <person name="Horwitz B.A."/>
            <person name="Barry K.W."/>
            <person name="Condon B.J."/>
            <person name="Copeland A.C."/>
            <person name="Dhillon B."/>
            <person name="Glaser F."/>
            <person name="Hesse C.N."/>
            <person name="Kosti I."/>
            <person name="LaButti K."/>
            <person name="Lindquist E.A."/>
            <person name="Lucas S."/>
            <person name="Salamov A.A."/>
            <person name="Bradshaw R.E."/>
            <person name="Ciuffetti L."/>
            <person name="Hamelin R.C."/>
            <person name="Kema G.H.J."/>
            <person name="Lawrence C."/>
            <person name="Scott J.A."/>
            <person name="Spatafora J.W."/>
            <person name="Turgeon B.G."/>
            <person name="de Wit P.J.G.M."/>
            <person name="Zhong S."/>
            <person name="Goodwin S.B."/>
            <person name="Grigoriev I.V."/>
        </authorList>
    </citation>
    <scope>NUCLEOTIDE SEQUENCE [LARGE SCALE GENOMIC DNA]</scope>
    <source>
        <strain evidence="2 3">UAMH 10762</strain>
    </source>
</reference>
<sequence>MADDYGYDFDEDFGLDDGWMYVEDEYGLVDELIETQIAEPGYAGTNYEIDMESYEYDMYEYFDDLEYADDAYWEYDVHHNTSDSANAAGLKRKRVVAAGKLGDKQTAVAHKRRKVEPLQRPAYSGVAPESVLYMSLEKQVEVALRRPPTVKNLTPIAFLPDWKKRYANVDGIMRSADMPTDMQQAADAPPEETSETQGVADAEVGLLGGGAEDVVDEEDDDVAVDGEMLKTILRQRLVESGLDGFDEEAFMTAIQDMLNSEPGEDEGLGRLVEMLLGKPNADEDGGGAILGWLSGQGVRLETGDQEVDRDEEDDEEGVEVPNGAALSANGSSQSDADADAAGSHTRTGNGTAEVEQEPEVERSKRRQMPTPPLSGGGTQMHDGTLQVSLKKVSNTIPENGSVTKRNYFASATSGGSGAVADDGVLIAAVDQATLAARAQPSRSTRKRKKAPEDSEQVNVHVNGLRRLVKEPATRRTRSARAAVAKE</sequence>
<dbReference type="GeneID" id="19110436"/>
<dbReference type="OMA" id="WDRFDYF"/>
<dbReference type="AlphaFoldDB" id="M2N5I1"/>